<reference evidence="13" key="1">
    <citation type="submission" date="2020-06" db="EMBL/GenBank/DDBJ databases">
        <title>Lateral gene transfer of anion-conducting channel rhodopsins between green algae and giant viruses.</title>
        <authorList>
            <person name="Rozenberg A."/>
            <person name="Oppermann J."/>
            <person name="Wietek J."/>
            <person name="Fernandez Lahore R.G."/>
            <person name="Sandaa R.-A."/>
            <person name="Bratbak G."/>
            <person name="Hegemann P."/>
            <person name="Beja O."/>
        </authorList>
    </citation>
    <scope>NUCLEOTIDE SEQUENCE</scope>
    <source>
        <strain evidence="13">01B</strain>
    </source>
</reference>
<keyword evidence="7" id="KW-0560">Oxidoreductase</keyword>
<dbReference type="GO" id="GO:0046654">
    <property type="term" value="P:tetrahydrofolate biosynthetic process"/>
    <property type="evidence" value="ECO:0007669"/>
    <property type="project" value="InterPro"/>
</dbReference>
<dbReference type="PRINTS" id="PR00108">
    <property type="entry name" value="THYMDSNTHASE"/>
</dbReference>
<evidence type="ECO:0000256" key="4">
    <source>
        <dbReference type="ARBA" id="ARBA00022679"/>
    </source>
</evidence>
<keyword evidence="5" id="KW-0545">Nucleotide biosynthesis</keyword>
<evidence type="ECO:0000256" key="3">
    <source>
        <dbReference type="ARBA" id="ARBA00022603"/>
    </source>
</evidence>
<evidence type="ECO:0000256" key="7">
    <source>
        <dbReference type="ARBA" id="ARBA00023002"/>
    </source>
</evidence>
<dbReference type="SUPFAM" id="SSF55831">
    <property type="entry name" value="Thymidylate synthase/dCMP hydroxymethylase"/>
    <property type="match status" value="1"/>
</dbReference>
<dbReference type="Gene3D" id="3.30.572.10">
    <property type="entry name" value="Thymidylate synthase/dCMP hydroxymethylase domain"/>
    <property type="match status" value="1"/>
</dbReference>
<organismHost>
    <name type="scientific">Pyramimonas plurioculata</name>
    <dbReference type="NCBI Taxonomy" id="36893"/>
</organismHost>
<dbReference type="InterPro" id="IPR000398">
    <property type="entry name" value="Thymidylate_synthase"/>
</dbReference>
<comment type="catalytic activity">
    <reaction evidence="9">
        <text>dUMP + (6R)-5,10-methylene-5,6,7,8-tetrahydrofolate = 7,8-dihydrofolate + dTMP</text>
        <dbReference type="Rhea" id="RHEA:12104"/>
        <dbReference type="ChEBI" id="CHEBI:15636"/>
        <dbReference type="ChEBI" id="CHEBI:57451"/>
        <dbReference type="ChEBI" id="CHEBI:63528"/>
        <dbReference type="ChEBI" id="CHEBI:246422"/>
        <dbReference type="EC" id="2.1.1.45"/>
    </reaction>
</comment>
<dbReference type="PROSITE" id="PS51330">
    <property type="entry name" value="DHFR_2"/>
    <property type="match status" value="1"/>
</dbReference>
<evidence type="ECO:0000313" key="13">
    <source>
        <dbReference type="EMBL" id="QOI90486.1"/>
    </source>
</evidence>
<evidence type="ECO:0000259" key="12">
    <source>
        <dbReference type="PROSITE" id="PS51330"/>
    </source>
</evidence>
<dbReference type="PANTHER" id="PTHR11548">
    <property type="entry name" value="THYMIDYLATE SYNTHASE 1"/>
    <property type="match status" value="1"/>
</dbReference>
<dbReference type="PROSITE" id="PS00075">
    <property type="entry name" value="DHFR_1"/>
    <property type="match status" value="1"/>
</dbReference>
<comment type="catalytic activity">
    <reaction evidence="10">
        <text>(6S)-5,6,7,8-tetrahydrofolate + NADP(+) = 7,8-dihydrofolate + NADPH + H(+)</text>
        <dbReference type="Rhea" id="RHEA:15009"/>
        <dbReference type="ChEBI" id="CHEBI:15378"/>
        <dbReference type="ChEBI" id="CHEBI:57451"/>
        <dbReference type="ChEBI" id="CHEBI:57453"/>
        <dbReference type="ChEBI" id="CHEBI:57783"/>
        <dbReference type="ChEBI" id="CHEBI:58349"/>
        <dbReference type="EC" id="1.5.1.3"/>
    </reaction>
</comment>
<dbReference type="CDD" id="cd00351">
    <property type="entry name" value="TS_Pyrimidine_HMase"/>
    <property type="match status" value="1"/>
</dbReference>
<evidence type="ECO:0000256" key="1">
    <source>
        <dbReference type="ARBA" id="ARBA00006900"/>
    </source>
</evidence>
<keyword evidence="3" id="KW-0489">Methyltransferase</keyword>
<evidence type="ECO:0000256" key="6">
    <source>
        <dbReference type="ARBA" id="ARBA00022857"/>
    </source>
</evidence>
<keyword evidence="8" id="KW-0511">Multifunctional enzyme</keyword>
<dbReference type="InterPro" id="IPR045097">
    <property type="entry name" value="Thymidate_synth/dCMP_Mease"/>
</dbReference>
<dbReference type="PROSITE" id="PS00091">
    <property type="entry name" value="THYMIDYLATE_SYNTHASE"/>
    <property type="match status" value="1"/>
</dbReference>
<sequence>MNPSTEFIGIVAFCKNRGIGKGNTIPWNLKDDIQFFKTITTNNVVIMGRKTYDSIPEKHKPLKNRMNIVLTNTPGAYTSNHENLVYLTFNEVPQILDKCTNYPRCKVFIAGGNDIYNLFYDRMDSIYVTYIEKEYEVDTHFRQITDHFCLANNSARHWSSEEQCFYRFLKYEKNNKKQHNPDHTYIDLVKKVLVKEDTVRSNRTGVDTISIFGEQISFDISTHVPLLTTKRVAWKSCIEELLWFMRGDTDANILKARNVSIWNGNSSRDFLDKVGLNHLEEGDCGANYSFQWRHFGQKYSDCKTGYVKNTKYDQISNIIKLLKTDPFSRRIFMSAWNPIDLDKTVLPPCHVSAQFYVEKNPARPGGKLSLSCHMYQRSCDVFLGLPFNIFSYTMLTYILAKKCDMEPDRLIISLGDTHIYSNHIGQAKMQLERTALAQPKIIVSEEVVNKEIEEITINDFELVGYFPHNSIKAPMVV</sequence>
<keyword evidence="6" id="KW-0521">NADP</keyword>
<accession>A0A7M3UP29</accession>
<proteinExistence type="inferred from homology"/>
<comment type="similarity">
    <text evidence="2">In the N-terminal section; belongs to the dihydrofolate reductase family.</text>
</comment>
<evidence type="ECO:0000256" key="8">
    <source>
        <dbReference type="ARBA" id="ARBA00023268"/>
    </source>
</evidence>
<dbReference type="Pfam" id="PF00186">
    <property type="entry name" value="DHFR_1"/>
    <property type="match status" value="1"/>
</dbReference>
<comment type="similarity">
    <text evidence="1">In the C-terminal section; belongs to the thymidylate synthase family.</text>
</comment>
<dbReference type="PANTHER" id="PTHR11548:SF2">
    <property type="entry name" value="THYMIDYLATE SYNTHASE"/>
    <property type="match status" value="1"/>
</dbReference>
<dbReference type="CDD" id="cd00209">
    <property type="entry name" value="DHFR"/>
    <property type="match status" value="1"/>
</dbReference>
<dbReference type="GO" id="GO:0032259">
    <property type="term" value="P:methylation"/>
    <property type="evidence" value="ECO:0007669"/>
    <property type="project" value="UniProtKB-KW"/>
</dbReference>
<dbReference type="EMBL" id="MT663538">
    <property type="protein sequence ID" value="QOI90486.1"/>
    <property type="molecule type" value="Genomic_DNA"/>
</dbReference>
<feature type="domain" description="DHFR" evidence="12">
    <location>
        <begin position="6"/>
        <end position="173"/>
    </location>
</feature>
<name>A0A7M3UP29_POV01</name>
<dbReference type="GO" id="GO:0006231">
    <property type="term" value="P:dTMP biosynthetic process"/>
    <property type="evidence" value="ECO:0007669"/>
    <property type="project" value="InterPro"/>
</dbReference>
<dbReference type="InterPro" id="IPR001796">
    <property type="entry name" value="DHFR_dom"/>
</dbReference>
<evidence type="ECO:0000256" key="2">
    <source>
        <dbReference type="ARBA" id="ARBA00010176"/>
    </source>
</evidence>
<evidence type="ECO:0000256" key="11">
    <source>
        <dbReference type="PROSITE-ProRule" id="PRU10016"/>
    </source>
</evidence>
<protein>
    <submittedName>
        <fullName evidence="13">Thymidylate synthase</fullName>
    </submittedName>
</protein>
<evidence type="ECO:0000256" key="5">
    <source>
        <dbReference type="ARBA" id="ARBA00022727"/>
    </source>
</evidence>
<dbReference type="GO" id="GO:0004146">
    <property type="term" value="F:dihydrofolate reductase activity"/>
    <property type="evidence" value="ECO:0007669"/>
    <property type="project" value="UniProtKB-EC"/>
</dbReference>
<dbReference type="GO" id="GO:0004799">
    <property type="term" value="F:thymidylate synthase activity"/>
    <property type="evidence" value="ECO:0007669"/>
    <property type="project" value="UniProtKB-EC"/>
</dbReference>
<dbReference type="InterPro" id="IPR017925">
    <property type="entry name" value="DHFR_CS"/>
</dbReference>
<organism evidence="13">
    <name type="scientific">Pyramimonas orientalis virus</name>
    <name type="common">PoV01</name>
    <dbReference type="NCBI Taxonomy" id="455367"/>
    <lineage>
        <taxon>Viruses</taxon>
        <taxon>Varidnaviria</taxon>
        <taxon>Bamfordvirae</taxon>
        <taxon>Nucleocytoviricota</taxon>
        <taxon>Megaviricetes</taxon>
        <taxon>Imitervirales</taxon>
        <taxon>Allomimiviridae</taxon>
        <taxon>Heliosvirus</taxon>
        <taxon>Heliosvirus raunefjordenense</taxon>
    </lineage>
</organism>
<dbReference type="InterPro" id="IPR024072">
    <property type="entry name" value="DHFR-like_dom_sf"/>
</dbReference>
<dbReference type="InterPro" id="IPR023451">
    <property type="entry name" value="Thymidate_synth/dCMP_Mease_dom"/>
</dbReference>
<evidence type="ECO:0000256" key="10">
    <source>
        <dbReference type="ARBA" id="ARBA00048873"/>
    </source>
</evidence>
<dbReference type="HAMAP" id="MF_00008">
    <property type="entry name" value="Thymidy_synth_bact"/>
    <property type="match status" value="1"/>
</dbReference>
<dbReference type="Gene3D" id="3.40.430.10">
    <property type="entry name" value="Dihydrofolate Reductase, subunit A"/>
    <property type="match status" value="1"/>
</dbReference>
<dbReference type="Pfam" id="PF00303">
    <property type="entry name" value="Thymidylat_synt"/>
    <property type="match status" value="1"/>
</dbReference>
<dbReference type="InterPro" id="IPR036926">
    <property type="entry name" value="Thymidate_synth/dCMP_Mease_sf"/>
</dbReference>
<dbReference type="NCBIfam" id="TIGR03284">
    <property type="entry name" value="thym_sym"/>
    <property type="match status" value="1"/>
</dbReference>
<keyword evidence="4" id="KW-0808">Transferase</keyword>
<feature type="active site" evidence="11">
    <location>
        <position position="349"/>
    </location>
</feature>
<gene>
    <name evidence="13" type="ORF">HWQ62_00350</name>
</gene>
<dbReference type="InterPro" id="IPR020940">
    <property type="entry name" value="Thymidylate_synthase_AS"/>
</dbReference>
<dbReference type="SUPFAM" id="SSF53597">
    <property type="entry name" value="Dihydrofolate reductase-like"/>
    <property type="match status" value="1"/>
</dbReference>
<evidence type="ECO:0000256" key="9">
    <source>
        <dbReference type="ARBA" id="ARBA00047344"/>
    </source>
</evidence>